<keyword evidence="3" id="KW-1185">Reference proteome</keyword>
<dbReference type="Proteomes" id="UP000537141">
    <property type="component" value="Unassembled WGS sequence"/>
</dbReference>
<feature type="domain" description="Tail specific protease" evidence="1">
    <location>
        <begin position="7"/>
        <end position="49"/>
    </location>
</feature>
<proteinExistence type="predicted"/>
<evidence type="ECO:0000259" key="1">
    <source>
        <dbReference type="Pfam" id="PF03572"/>
    </source>
</evidence>
<evidence type="ECO:0000313" key="2">
    <source>
        <dbReference type="EMBL" id="MBB6542654.1"/>
    </source>
</evidence>
<dbReference type="Pfam" id="PF03572">
    <property type="entry name" value="Peptidase_S41"/>
    <property type="match status" value="1"/>
</dbReference>
<dbReference type="SUPFAM" id="SSF52096">
    <property type="entry name" value="ClpP/crotonase"/>
    <property type="match status" value="1"/>
</dbReference>
<gene>
    <name evidence="2" type="ORF">HNQ55_001153</name>
</gene>
<keyword evidence="2" id="KW-0378">Hydrolase</keyword>
<comment type="caution">
    <text evidence="2">The sequence shown here is derived from an EMBL/GenBank/DDBJ whole genome shotgun (WGS) entry which is preliminary data.</text>
</comment>
<keyword evidence="2" id="KW-0645">Protease</keyword>
<accession>A0A7X0TT08</accession>
<dbReference type="GO" id="GO:0008236">
    <property type="term" value="F:serine-type peptidase activity"/>
    <property type="evidence" value="ECO:0007669"/>
    <property type="project" value="InterPro"/>
</dbReference>
<protein>
    <submittedName>
        <fullName evidence="2">C-terminal processing protease CtpA/Prc</fullName>
    </submittedName>
</protein>
<dbReference type="Gene3D" id="3.90.226.10">
    <property type="entry name" value="2-enoyl-CoA Hydratase, Chain A, domain 1"/>
    <property type="match status" value="1"/>
</dbReference>
<name>A0A7X0TT08_9GAMM</name>
<sequence length="64" mass="7222">MFNDWVGSSSAGDIFSSTLKSWKNITLVGQNTNGRSGQSIFFHLENSDINVRLSFYKKDGKKFD</sequence>
<dbReference type="InterPro" id="IPR005151">
    <property type="entry name" value="Tail-specific_protease"/>
</dbReference>
<dbReference type="GO" id="GO:0006508">
    <property type="term" value="P:proteolysis"/>
    <property type="evidence" value="ECO:0007669"/>
    <property type="project" value="UniProtKB-KW"/>
</dbReference>
<dbReference type="AlphaFoldDB" id="A0A7X0TT08"/>
<organism evidence="2 3">
    <name type="scientific">Thalassotalea piscium</name>
    <dbReference type="NCBI Taxonomy" id="1230533"/>
    <lineage>
        <taxon>Bacteria</taxon>
        <taxon>Pseudomonadati</taxon>
        <taxon>Pseudomonadota</taxon>
        <taxon>Gammaproteobacteria</taxon>
        <taxon>Alteromonadales</taxon>
        <taxon>Colwelliaceae</taxon>
        <taxon>Thalassotalea</taxon>
    </lineage>
</organism>
<dbReference type="EMBL" id="JACHHU010000006">
    <property type="protein sequence ID" value="MBB6542654.1"/>
    <property type="molecule type" value="Genomic_DNA"/>
</dbReference>
<dbReference type="RefSeq" id="WP_184423472.1">
    <property type="nucleotide sequence ID" value="NZ_AP027362.1"/>
</dbReference>
<reference evidence="2 3" key="1">
    <citation type="submission" date="2020-08" db="EMBL/GenBank/DDBJ databases">
        <title>Genomic Encyclopedia of Type Strains, Phase IV (KMG-IV): sequencing the most valuable type-strain genomes for metagenomic binning, comparative biology and taxonomic classification.</title>
        <authorList>
            <person name="Goeker M."/>
        </authorList>
    </citation>
    <scope>NUCLEOTIDE SEQUENCE [LARGE SCALE GENOMIC DNA]</scope>
    <source>
        <strain evidence="2 3">DSM 26287</strain>
    </source>
</reference>
<evidence type="ECO:0000313" key="3">
    <source>
        <dbReference type="Proteomes" id="UP000537141"/>
    </source>
</evidence>
<dbReference type="InterPro" id="IPR029045">
    <property type="entry name" value="ClpP/crotonase-like_dom_sf"/>
</dbReference>